<reference evidence="1" key="2">
    <citation type="journal article" date="2023" name="Science">
        <title>Genomic signatures of disease resistance in endangered staghorn corals.</title>
        <authorList>
            <person name="Vollmer S.V."/>
            <person name="Selwyn J.D."/>
            <person name="Despard B.A."/>
            <person name="Roesel C.L."/>
        </authorList>
    </citation>
    <scope>NUCLEOTIDE SEQUENCE</scope>
    <source>
        <strain evidence="1">K2</strain>
    </source>
</reference>
<accession>A0AAD9QZY9</accession>
<keyword evidence="2" id="KW-1185">Reference proteome</keyword>
<sequence>MQASPEVLVLSYSAFKSNLPDEFKVDQNGVQTLKLPDSALATIISDKPEFSNTPKTSIVSNISELDAYRNQIFNQPLLLLATCGKHVPHGQRLNRRGEYLSMRDPEWWIQWDNSPWLNPYARWGTEHMTSLYEERYIRPEFVVSVNTNHPIIRRVLEDGFRKAEDCLSGKASFAVEFNFNPMILRWWRTQGIRRYDSLECLELTAAVGANFVVTNCSAVNHFFDCHAAWCACWPFYLLLAVPYKIWRNAFQGIRDIPVTMEGNAISTSMSFSNYSLRDLHLGLVYYNQPS</sequence>
<protein>
    <submittedName>
        <fullName evidence="1">Uncharacterized protein</fullName>
    </submittedName>
</protein>
<dbReference type="Proteomes" id="UP001249851">
    <property type="component" value="Unassembled WGS sequence"/>
</dbReference>
<dbReference type="AlphaFoldDB" id="A0AAD9QZY9"/>
<organism evidence="1 2">
    <name type="scientific">Acropora cervicornis</name>
    <name type="common">Staghorn coral</name>
    <dbReference type="NCBI Taxonomy" id="6130"/>
    <lineage>
        <taxon>Eukaryota</taxon>
        <taxon>Metazoa</taxon>
        <taxon>Cnidaria</taxon>
        <taxon>Anthozoa</taxon>
        <taxon>Hexacorallia</taxon>
        <taxon>Scleractinia</taxon>
        <taxon>Astrocoeniina</taxon>
        <taxon>Acroporidae</taxon>
        <taxon>Acropora</taxon>
    </lineage>
</organism>
<dbReference type="EMBL" id="JARQWQ010000007">
    <property type="protein sequence ID" value="KAK2570551.1"/>
    <property type="molecule type" value="Genomic_DNA"/>
</dbReference>
<proteinExistence type="predicted"/>
<comment type="caution">
    <text evidence="1">The sequence shown here is derived from an EMBL/GenBank/DDBJ whole genome shotgun (WGS) entry which is preliminary data.</text>
</comment>
<name>A0AAD9QZY9_ACRCE</name>
<gene>
    <name evidence="1" type="ORF">P5673_004219</name>
</gene>
<reference evidence="1" key="1">
    <citation type="journal article" date="2023" name="G3 (Bethesda)">
        <title>Whole genome assembly and annotation of the endangered Caribbean coral Acropora cervicornis.</title>
        <authorList>
            <person name="Selwyn J.D."/>
            <person name="Vollmer S.V."/>
        </authorList>
    </citation>
    <scope>NUCLEOTIDE SEQUENCE</scope>
    <source>
        <strain evidence="1">K2</strain>
    </source>
</reference>
<evidence type="ECO:0000313" key="1">
    <source>
        <dbReference type="EMBL" id="KAK2570551.1"/>
    </source>
</evidence>
<evidence type="ECO:0000313" key="2">
    <source>
        <dbReference type="Proteomes" id="UP001249851"/>
    </source>
</evidence>